<comment type="caution">
    <text evidence="2">The sequence shown here is derived from an EMBL/GenBank/DDBJ whole genome shotgun (WGS) entry which is preliminary data.</text>
</comment>
<sequence>MNPVVRYVGFLREPPHGDPDAESLLDAVGRGDDTVRSPPADYLDTGYVLATTGQRTKDILDDRRPDSGPLDVRTDGEWVWPGDLSHRVRRYNVAPPAALIDAARSRARPAPAPSPEEPAAVRDDMLPPP</sequence>
<keyword evidence="3" id="KW-1185">Reference proteome</keyword>
<evidence type="ECO:0000313" key="2">
    <source>
        <dbReference type="EMBL" id="MBB0228864.1"/>
    </source>
</evidence>
<dbReference type="Proteomes" id="UP000530234">
    <property type="component" value="Unassembled WGS sequence"/>
</dbReference>
<reference evidence="3" key="1">
    <citation type="submission" date="2019-10" db="EMBL/GenBank/DDBJ databases">
        <title>Streptomyces sp. nov., a novel actinobacterium isolated from alkaline environment.</title>
        <authorList>
            <person name="Golinska P."/>
        </authorList>
    </citation>
    <scope>NUCLEOTIDE SEQUENCE [LARGE SCALE GENOMIC DNA]</scope>
    <source>
        <strain evidence="3">DSM 42108</strain>
    </source>
</reference>
<dbReference type="EMBL" id="VKHS01000060">
    <property type="protein sequence ID" value="MBB0228864.1"/>
    <property type="molecule type" value="Genomic_DNA"/>
</dbReference>
<evidence type="ECO:0000256" key="1">
    <source>
        <dbReference type="SAM" id="MobiDB-lite"/>
    </source>
</evidence>
<evidence type="ECO:0000313" key="3">
    <source>
        <dbReference type="Proteomes" id="UP000530234"/>
    </source>
</evidence>
<accession>A0A7W3XVK4</accession>
<protein>
    <submittedName>
        <fullName evidence="2">Uncharacterized protein</fullName>
    </submittedName>
</protein>
<feature type="region of interest" description="Disordered" evidence="1">
    <location>
        <begin position="102"/>
        <end position="129"/>
    </location>
</feature>
<dbReference type="AlphaFoldDB" id="A0A7W3XVK4"/>
<organism evidence="2 3">
    <name type="scientific">Streptomyces calidiresistens</name>
    <dbReference type="NCBI Taxonomy" id="1485586"/>
    <lineage>
        <taxon>Bacteria</taxon>
        <taxon>Bacillati</taxon>
        <taxon>Actinomycetota</taxon>
        <taxon>Actinomycetes</taxon>
        <taxon>Kitasatosporales</taxon>
        <taxon>Streptomycetaceae</taxon>
        <taxon>Streptomyces</taxon>
    </lineage>
</organism>
<feature type="compositionally biased region" description="Basic and acidic residues" evidence="1">
    <location>
        <begin position="119"/>
        <end position="129"/>
    </location>
</feature>
<proteinExistence type="predicted"/>
<dbReference type="RefSeq" id="WP_182660800.1">
    <property type="nucleotide sequence ID" value="NZ_VKHS01000060.1"/>
</dbReference>
<gene>
    <name evidence="2" type="ORF">FOE67_04885</name>
</gene>
<name>A0A7W3XVK4_9ACTN</name>